<feature type="transmembrane region" description="Helical" evidence="5">
    <location>
        <begin position="288"/>
        <end position="313"/>
    </location>
</feature>
<dbReference type="InterPro" id="IPR051337">
    <property type="entry name" value="OPA_Antiporter"/>
</dbReference>
<feature type="transmembrane region" description="Helical" evidence="5">
    <location>
        <begin position="12"/>
        <end position="33"/>
    </location>
</feature>
<evidence type="ECO:0000256" key="4">
    <source>
        <dbReference type="ARBA" id="ARBA00023136"/>
    </source>
</evidence>
<protein>
    <submittedName>
        <fullName evidence="7">MFS transporter</fullName>
    </submittedName>
</protein>
<dbReference type="InterPro" id="IPR000849">
    <property type="entry name" value="Sugar_P_transporter"/>
</dbReference>
<sequence>MPDEIARLRRWQAVTVVTLFTGYAGYYVCRSNLSVASPLLLEEYGPAGLTKAHIGDVASVGVLFYAIGKALNGVIAEYLGGRRIFLLGMFASVACTVLFALAPLGAGPLAGVASSFGFPVAVLLPFLVVWAANRFVQSMGWGGLVQITSRWFTAGRMATVMGVLTMSYLLGDALARLYLGGIVEAGFGWRGVFFASAATLGAIGCISFFTLKNRPSVVGLPDPPPPPGNVYGADAGHEKISLRGLLGPLFSSFTFWLVCLMNVGLTLIRETFNLWNPTYLKEVVKLDAGTAGMASLVFPLIGAVAALFAGWLVDRLNGRYGLVVVSSLAGLIVVLGVFAWAPLEGQTWAALALIGAVALFLLAPYTFCSGVLAVKLGGQRGGSTAAGIIDTAGYLGATLAGSGVGRIAQHYGWGTAFGALAGVATLTMLVATVYALRTPSDAPPAEPEDDGNYS</sequence>
<dbReference type="Pfam" id="PF07690">
    <property type="entry name" value="MFS_1"/>
    <property type="match status" value="1"/>
</dbReference>
<dbReference type="EMBL" id="JAGKQQ010000001">
    <property type="protein sequence ID" value="MBP3959574.1"/>
    <property type="molecule type" value="Genomic_DNA"/>
</dbReference>
<feature type="domain" description="Major facilitator superfamily (MFS) profile" evidence="6">
    <location>
        <begin position="10"/>
        <end position="439"/>
    </location>
</feature>
<feature type="transmembrane region" description="Helical" evidence="5">
    <location>
        <begin position="191"/>
        <end position="211"/>
    </location>
</feature>
<evidence type="ECO:0000256" key="5">
    <source>
        <dbReference type="SAM" id="Phobius"/>
    </source>
</evidence>
<evidence type="ECO:0000256" key="1">
    <source>
        <dbReference type="ARBA" id="ARBA00004127"/>
    </source>
</evidence>
<dbReference type="SUPFAM" id="SSF103473">
    <property type="entry name" value="MFS general substrate transporter"/>
    <property type="match status" value="1"/>
</dbReference>
<feature type="transmembrane region" description="Helical" evidence="5">
    <location>
        <begin position="385"/>
        <end position="405"/>
    </location>
</feature>
<dbReference type="RefSeq" id="WP_210660274.1">
    <property type="nucleotide sequence ID" value="NZ_JAGKQQ010000001.1"/>
</dbReference>
<feature type="transmembrane region" description="Helical" evidence="5">
    <location>
        <begin position="116"/>
        <end position="136"/>
    </location>
</feature>
<name>A0ABS5C0R4_9BACT</name>
<organism evidence="7 8">
    <name type="scientific">Gemmata palustris</name>
    <dbReference type="NCBI Taxonomy" id="2822762"/>
    <lineage>
        <taxon>Bacteria</taxon>
        <taxon>Pseudomonadati</taxon>
        <taxon>Planctomycetota</taxon>
        <taxon>Planctomycetia</taxon>
        <taxon>Gemmatales</taxon>
        <taxon>Gemmataceae</taxon>
        <taxon>Gemmata</taxon>
    </lineage>
</organism>
<reference evidence="7 8" key="1">
    <citation type="submission" date="2021-04" db="EMBL/GenBank/DDBJ databases">
        <authorList>
            <person name="Ivanova A."/>
        </authorList>
    </citation>
    <scope>NUCLEOTIDE SEQUENCE [LARGE SCALE GENOMIC DNA]</scope>
    <source>
        <strain evidence="7 8">G18</strain>
    </source>
</reference>
<feature type="transmembrane region" description="Helical" evidence="5">
    <location>
        <begin position="157"/>
        <end position="179"/>
    </location>
</feature>
<dbReference type="Proteomes" id="UP000676565">
    <property type="component" value="Unassembled WGS sequence"/>
</dbReference>
<feature type="transmembrane region" description="Helical" evidence="5">
    <location>
        <begin position="245"/>
        <end position="268"/>
    </location>
</feature>
<keyword evidence="4 5" id="KW-0472">Membrane</keyword>
<dbReference type="PANTHER" id="PTHR43826:SF8">
    <property type="entry name" value="MAJOR FACILITATOR SUPERFAMILY (MFS) PROFILE DOMAIN-CONTAINING PROTEIN"/>
    <property type="match status" value="1"/>
</dbReference>
<dbReference type="InterPro" id="IPR020846">
    <property type="entry name" value="MFS_dom"/>
</dbReference>
<dbReference type="PROSITE" id="PS50850">
    <property type="entry name" value="MFS"/>
    <property type="match status" value="1"/>
</dbReference>
<feature type="transmembrane region" description="Helical" evidence="5">
    <location>
        <begin position="347"/>
        <end position="373"/>
    </location>
</feature>
<dbReference type="PANTHER" id="PTHR43826">
    <property type="entry name" value="GLUCOSE-6-PHOSPHATE EXCHANGER SLC37A4"/>
    <property type="match status" value="1"/>
</dbReference>
<dbReference type="PIRSF" id="PIRSF002808">
    <property type="entry name" value="Hexose_phosphate_transp"/>
    <property type="match status" value="1"/>
</dbReference>
<accession>A0ABS5C0R4</accession>
<feature type="transmembrane region" description="Helical" evidence="5">
    <location>
        <begin position="411"/>
        <end position="436"/>
    </location>
</feature>
<evidence type="ECO:0000313" key="7">
    <source>
        <dbReference type="EMBL" id="MBP3959574.1"/>
    </source>
</evidence>
<keyword evidence="2 5" id="KW-0812">Transmembrane</keyword>
<dbReference type="InterPro" id="IPR011701">
    <property type="entry name" value="MFS"/>
</dbReference>
<evidence type="ECO:0000259" key="6">
    <source>
        <dbReference type="PROSITE" id="PS50850"/>
    </source>
</evidence>
<keyword evidence="8" id="KW-1185">Reference proteome</keyword>
<keyword evidence="3 5" id="KW-1133">Transmembrane helix</keyword>
<dbReference type="InterPro" id="IPR036259">
    <property type="entry name" value="MFS_trans_sf"/>
</dbReference>
<evidence type="ECO:0000256" key="3">
    <source>
        <dbReference type="ARBA" id="ARBA00022989"/>
    </source>
</evidence>
<evidence type="ECO:0000313" key="8">
    <source>
        <dbReference type="Proteomes" id="UP000676565"/>
    </source>
</evidence>
<feature type="transmembrane region" description="Helical" evidence="5">
    <location>
        <begin position="53"/>
        <end position="72"/>
    </location>
</feature>
<comment type="subcellular location">
    <subcellularLocation>
        <location evidence="1">Endomembrane system</location>
        <topology evidence="1">Multi-pass membrane protein</topology>
    </subcellularLocation>
</comment>
<feature type="transmembrane region" description="Helical" evidence="5">
    <location>
        <begin position="320"/>
        <end position="341"/>
    </location>
</feature>
<evidence type="ECO:0000256" key="2">
    <source>
        <dbReference type="ARBA" id="ARBA00022692"/>
    </source>
</evidence>
<dbReference type="Gene3D" id="1.20.1250.20">
    <property type="entry name" value="MFS general substrate transporter like domains"/>
    <property type="match status" value="2"/>
</dbReference>
<proteinExistence type="predicted"/>
<gene>
    <name evidence="7" type="ORF">J8F10_30385</name>
</gene>
<feature type="transmembrane region" description="Helical" evidence="5">
    <location>
        <begin position="84"/>
        <end position="104"/>
    </location>
</feature>
<comment type="caution">
    <text evidence="7">The sequence shown here is derived from an EMBL/GenBank/DDBJ whole genome shotgun (WGS) entry which is preliminary data.</text>
</comment>